<accession>A0AAX6S3D1</accession>
<keyword evidence="5" id="KW-1185">Reference proteome</keyword>
<evidence type="ECO:0000259" key="4">
    <source>
        <dbReference type="Pfam" id="PF15035"/>
    </source>
</evidence>
<proteinExistence type="predicted"/>
<dbReference type="PANTHER" id="PTHR23159">
    <property type="entry name" value="CENTROSOMAL PROTEIN 2"/>
    <property type="match status" value="1"/>
</dbReference>
<feature type="region of interest" description="Disordered" evidence="3">
    <location>
        <begin position="330"/>
        <end position="355"/>
    </location>
</feature>
<dbReference type="RefSeq" id="XP_021102989.1">
    <property type="nucleotide sequence ID" value="XM_021247330.1"/>
</dbReference>
<feature type="coiled-coil region" evidence="2">
    <location>
        <begin position="362"/>
        <end position="389"/>
    </location>
</feature>
<protein>
    <submittedName>
        <fullName evidence="6">Ciliary rootlet coiled-coil protein 2 isoform X1</fullName>
    </submittedName>
</protein>
<dbReference type="Gene3D" id="1.20.5.1000">
    <property type="entry name" value="arf6 gtpase in complex with a specific effector, jip4"/>
    <property type="match status" value="1"/>
</dbReference>
<feature type="coiled-coil region" evidence="2">
    <location>
        <begin position="1011"/>
        <end position="1252"/>
    </location>
</feature>
<keyword evidence="1 2" id="KW-0175">Coiled coil</keyword>
<feature type="region of interest" description="Disordered" evidence="3">
    <location>
        <begin position="1497"/>
        <end position="1517"/>
    </location>
</feature>
<feature type="domain" description="Rootletin-like coiled-coil" evidence="4">
    <location>
        <begin position="99"/>
        <end position="264"/>
    </location>
</feature>
<organism evidence="5 6">
    <name type="scientific">Heterocephalus glaber</name>
    <name type="common">Naked mole rat</name>
    <dbReference type="NCBI Taxonomy" id="10181"/>
    <lineage>
        <taxon>Eukaryota</taxon>
        <taxon>Metazoa</taxon>
        <taxon>Chordata</taxon>
        <taxon>Craniata</taxon>
        <taxon>Vertebrata</taxon>
        <taxon>Euteleostomi</taxon>
        <taxon>Mammalia</taxon>
        <taxon>Eutheria</taxon>
        <taxon>Euarchontoglires</taxon>
        <taxon>Glires</taxon>
        <taxon>Rodentia</taxon>
        <taxon>Hystricomorpha</taxon>
        <taxon>Bathyergidae</taxon>
        <taxon>Heterocephalus</taxon>
    </lineage>
</organism>
<feature type="region of interest" description="Disordered" evidence="3">
    <location>
        <begin position="1"/>
        <end position="21"/>
    </location>
</feature>
<dbReference type="Proteomes" id="UP000694906">
    <property type="component" value="Unplaced"/>
</dbReference>
<gene>
    <name evidence="6" type="primary">Crocc2</name>
</gene>
<feature type="region of interest" description="Disordered" evidence="3">
    <location>
        <begin position="33"/>
        <end position="57"/>
    </location>
</feature>
<dbReference type="Pfam" id="PF15035">
    <property type="entry name" value="Rootletin"/>
    <property type="match status" value="1"/>
</dbReference>
<name>A0AAX6S3D1_HETGA</name>
<dbReference type="CTD" id="728763"/>
<dbReference type="Gene3D" id="1.10.287.1490">
    <property type="match status" value="1"/>
</dbReference>
<evidence type="ECO:0000256" key="2">
    <source>
        <dbReference type="SAM" id="Coils"/>
    </source>
</evidence>
<evidence type="ECO:0000256" key="1">
    <source>
        <dbReference type="ARBA" id="ARBA00023054"/>
    </source>
</evidence>
<feature type="coiled-coil region" evidence="2">
    <location>
        <begin position="450"/>
        <end position="831"/>
    </location>
</feature>
<feature type="region of interest" description="Disordered" evidence="3">
    <location>
        <begin position="1417"/>
        <end position="1443"/>
    </location>
</feature>
<feature type="region of interest" description="Disordered" evidence="3">
    <location>
        <begin position="1275"/>
        <end position="1316"/>
    </location>
</feature>
<dbReference type="PANTHER" id="PTHR23159:SF16">
    <property type="entry name" value="CILIARY ROOTLET COILED-COIL PROTEIN 2"/>
    <property type="match status" value="1"/>
</dbReference>
<feature type="coiled-coil region" evidence="2">
    <location>
        <begin position="85"/>
        <end position="144"/>
    </location>
</feature>
<evidence type="ECO:0000313" key="5">
    <source>
        <dbReference type="Proteomes" id="UP000694906"/>
    </source>
</evidence>
<evidence type="ECO:0000256" key="3">
    <source>
        <dbReference type="SAM" id="MobiDB-lite"/>
    </source>
</evidence>
<evidence type="ECO:0000313" key="6">
    <source>
        <dbReference type="RefSeq" id="XP_021102989.1"/>
    </source>
</evidence>
<feature type="coiled-coil region" evidence="2">
    <location>
        <begin position="1322"/>
        <end position="1398"/>
    </location>
</feature>
<sequence>MSSCSSEPGDGASAERSPLGLDAAIQRLEDTILGPKASKEDRALTVRGEGQQASPTPVPARIREIVASSLGGESAQGVQQLPAALARVQEESELLQEELTRLEGLLAQAGAEREDLASRCHVVSARLQAQLETTKARLQRSELEHSVDLEETLGRLEASEQRSAGLAQVNALLRGQLEHMQKANDRLAQELARVAGSVVHLQRQLELRGAWRWAETQARPPGPRVPQDLLLLWRQAVALQAQLTELRGATERGLADLRADTARTAWRLHTACLSLDSNLRLAADSAASALEQRLREQVRETLELQGRWDAEKVALQARLSEQMLLVEELTEQSERRERTLASPRPDVQNLDSWQRSGGRLAEDTLRTEVQSLRAEVQSLRSVLTSIEEMVQADAGSPEQAWSSGAEGKEVRGRQRSPPQAPSPPQACSPASLDPSLQVVGAAMERRRQREQELRLQLESSRAVAAQLREQLSACKRELRASRRLLQDRAQEHEDLLGQLEVQKQEARRCQTSAELLGREKVALEMEVEELRGETGILDAERQRLEAASAELQRSLVLRAERSQGRLEQLEEKVSLLRKELASAQEALSVAQLQRDMSESERESLRGTLARAESSNADLELLVTRLKSEGVEQRDSLAMMATLVEQLAEDKGSLNHLVLQLEQERDQLREQRTTLERGQAGAAEELARAEQQLERVWAEQQGLQEACGRLEQQQEQLEGQVAQLGRERAQLQEQVGQVTSKKQALEEQLAQSLQDQEAQMDTLQQALQEKGALSEERAHLLAKQEALERQGHLSAEEAADLRAQRDSLESSLFESQQLVTQLQAEQKQLEEEALSTCLAHQALQVEMEQLRSNWEAQAMRLRWDAGRLQQQVAQQKRDTQLALESQAMMHQEDLAWLQREKETLSLSLAHQQKQEKELVAKCTAEREALEEEIQRLKQERDESLLQLEHKMQQALSAKDVEKNQLLEEHSRAMQELERVQQEAQGQQVHAEVTISTLTEELRTLQAQFEGTISAHQQEATELSESLRETAAQRSDVRREAEKLQAQLSVAQEAQARLRLELQGSEERLEGLRREALEAHQALGDEAHEKDALQCSNAALRAALHRAEQDKASLKRTNEEQEQKLRAQDEVQAAAQEETSELRARVQALAWAQGEARQELQACRRQVLGLQRKLAEAKVTGEARARKLEGLLSESQGATHSLQAELRSATRRLQQASSRADSLQGRLDNACGRVHSLERELAGAQAAQRHAESQLGRLCSVLHHSLGLWGRSTAVSPQHLGSPARGSGGPRVHPEQQSACTCAGPRSLRPSPAPGDPGPELMDVASVQDALRGLVQKLRDTQRERDDCRVQVAGLSSRLSVAERERARAQGRIRQLQRALAEAQEGLRQAEGALGSAQAARDLQKEALLKLQTEHLASTRAAAQDRRRLQMEQEVPATEKGQLGQSLSSLHQEVDGALRQNQRLQAQLQATRALASREQIHQRWMKGLEQQVASLKEQLDQEVRQRPHGHLHQASRARQ</sequence>
<reference evidence="6" key="1">
    <citation type="submission" date="2025-08" db="UniProtKB">
        <authorList>
            <consortium name="RefSeq"/>
        </authorList>
    </citation>
    <scope>IDENTIFICATION</scope>
</reference>
<dbReference type="GO" id="GO:0005814">
    <property type="term" value="C:centriole"/>
    <property type="evidence" value="ECO:0007669"/>
    <property type="project" value="TreeGrafter"/>
</dbReference>
<feature type="coiled-coil region" evidence="2">
    <location>
        <begin position="911"/>
        <end position="985"/>
    </location>
</feature>
<dbReference type="GeneID" id="101706989"/>
<feature type="compositionally biased region" description="Basic residues" evidence="3">
    <location>
        <begin position="1504"/>
        <end position="1517"/>
    </location>
</feature>
<dbReference type="InterPro" id="IPR055167">
    <property type="entry name" value="Rootletin-like_CC"/>
</dbReference>
<dbReference type="GO" id="GO:0005813">
    <property type="term" value="C:centrosome"/>
    <property type="evidence" value="ECO:0007669"/>
    <property type="project" value="TreeGrafter"/>
</dbReference>
<feature type="region of interest" description="Disordered" evidence="3">
    <location>
        <begin position="390"/>
        <end position="432"/>
    </location>
</feature>